<dbReference type="OrthoDB" id="5522469at2"/>
<dbReference type="Pfam" id="PF18029">
    <property type="entry name" value="Glyoxalase_6"/>
    <property type="match status" value="1"/>
</dbReference>
<dbReference type="AlphaFoldDB" id="A0A2D2AVP1"/>
<gene>
    <name evidence="2" type="ORF">CSW64_06255</name>
</gene>
<evidence type="ECO:0000259" key="1">
    <source>
        <dbReference type="PROSITE" id="PS51819"/>
    </source>
</evidence>
<dbReference type="RefSeq" id="WP_099621301.1">
    <property type="nucleotide sequence ID" value="NZ_CP024201.1"/>
</dbReference>
<evidence type="ECO:0000313" key="3">
    <source>
        <dbReference type="Proteomes" id="UP000228945"/>
    </source>
</evidence>
<dbReference type="Proteomes" id="UP000228945">
    <property type="component" value="Chromosome"/>
</dbReference>
<dbReference type="Gene3D" id="3.10.180.10">
    <property type="entry name" value="2,3-Dihydroxybiphenyl 1,2-Dioxygenase, domain 1"/>
    <property type="match status" value="1"/>
</dbReference>
<proteinExistence type="predicted"/>
<evidence type="ECO:0000313" key="2">
    <source>
        <dbReference type="EMBL" id="ATQ42045.1"/>
    </source>
</evidence>
<sequence length="130" mass="14178">MKLIVNIDVPDLAAAEAFYTAAFDLAVTRRFDGVVELTGESALFHLLEKAPGTTGAGGDPRRYDRHWSPVHLDILVEDLDMAVDRATAAGALVERRPPDGAWGRIANMADPFGHGFCLIQLLNRGYDELT</sequence>
<reference evidence="2 3" key="1">
    <citation type="submission" date="2017-10" db="EMBL/GenBank/DDBJ databases">
        <title>Genome sequence of Caulobacter mirabilis FWC38.</title>
        <authorList>
            <person name="Fiebig A."/>
            <person name="Crosson S."/>
        </authorList>
    </citation>
    <scope>NUCLEOTIDE SEQUENCE [LARGE SCALE GENOMIC DNA]</scope>
    <source>
        <strain evidence="2 3">FWC 38</strain>
    </source>
</reference>
<dbReference type="KEGG" id="cmb:CSW64_06255"/>
<accession>A0A2D2AVP1</accession>
<dbReference type="PROSITE" id="PS51819">
    <property type="entry name" value="VOC"/>
    <property type="match status" value="1"/>
</dbReference>
<dbReference type="InterPro" id="IPR041581">
    <property type="entry name" value="Glyoxalase_6"/>
</dbReference>
<organism evidence="2 3">
    <name type="scientific">Caulobacter mirabilis</name>
    <dbReference type="NCBI Taxonomy" id="69666"/>
    <lineage>
        <taxon>Bacteria</taxon>
        <taxon>Pseudomonadati</taxon>
        <taxon>Pseudomonadota</taxon>
        <taxon>Alphaproteobacteria</taxon>
        <taxon>Caulobacterales</taxon>
        <taxon>Caulobacteraceae</taxon>
        <taxon>Caulobacter</taxon>
    </lineage>
</organism>
<feature type="domain" description="VOC" evidence="1">
    <location>
        <begin position="1"/>
        <end position="121"/>
    </location>
</feature>
<name>A0A2D2AVP1_9CAUL</name>
<dbReference type="SUPFAM" id="SSF54593">
    <property type="entry name" value="Glyoxalase/Bleomycin resistance protein/Dihydroxybiphenyl dioxygenase"/>
    <property type="match status" value="1"/>
</dbReference>
<dbReference type="InterPro" id="IPR029068">
    <property type="entry name" value="Glyas_Bleomycin-R_OHBP_Dase"/>
</dbReference>
<protein>
    <submittedName>
        <fullName evidence="2">Glyoxalase</fullName>
    </submittedName>
</protein>
<dbReference type="EMBL" id="CP024201">
    <property type="protein sequence ID" value="ATQ42045.1"/>
    <property type="molecule type" value="Genomic_DNA"/>
</dbReference>
<dbReference type="InterPro" id="IPR037523">
    <property type="entry name" value="VOC_core"/>
</dbReference>
<keyword evidence="3" id="KW-1185">Reference proteome</keyword>